<name>A0ABP8KB01_9ACTN</name>
<dbReference type="Proteomes" id="UP001500635">
    <property type="component" value="Unassembled WGS sequence"/>
</dbReference>
<keyword evidence="2" id="KW-1185">Reference proteome</keyword>
<dbReference type="RefSeq" id="WP_345000372.1">
    <property type="nucleotide sequence ID" value="NZ_BAABFR010000109.1"/>
</dbReference>
<sequence>MNALNRIRTAARRCTRPPVPLAAAAAGAGAVLTCTVWAFVPAYAAGTPTPVSSFTALDGCHRFVIVQGHTFWVRDARQVPTASSWDVAVRGWPRAGCDPVHPGWPAAEPCDPHGSLPCGTGGSFLPGITDGDWINPLAPRSAHA</sequence>
<dbReference type="EMBL" id="BAABFR010000109">
    <property type="protein sequence ID" value="GAA4403496.1"/>
    <property type="molecule type" value="Genomic_DNA"/>
</dbReference>
<gene>
    <name evidence="1" type="ORF">GCM10023147_45040</name>
</gene>
<proteinExistence type="predicted"/>
<organism evidence="1 2">
    <name type="scientific">Tsukamurella soli</name>
    <dbReference type="NCBI Taxonomy" id="644556"/>
    <lineage>
        <taxon>Bacteria</taxon>
        <taxon>Bacillati</taxon>
        <taxon>Actinomycetota</taxon>
        <taxon>Actinomycetes</taxon>
        <taxon>Mycobacteriales</taxon>
        <taxon>Tsukamurellaceae</taxon>
        <taxon>Tsukamurella</taxon>
    </lineage>
</organism>
<evidence type="ECO:0000313" key="1">
    <source>
        <dbReference type="EMBL" id="GAA4403496.1"/>
    </source>
</evidence>
<reference evidence="2" key="1">
    <citation type="journal article" date="2019" name="Int. J. Syst. Evol. Microbiol.">
        <title>The Global Catalogue of Microorganisms (GCM) 10K type strain sequencing project: providing services to taxonomists for standard genome sequencing and annotation.</title>
        <authorList>
            <consortium name="The Broad Institute Genomics Platform"/>
            <consortium name="The Broad Institute Genome Sequencing Center for Infectious Disease"/>
            <person name="Wu L."/>
            <person name="Ma J."/>
        </authorList>
    </citation>
    <scope>NUCLEOTIDE SEQUENCE [LARGE SCALE GENOMIC DNA]</scope>
    <source>
        <strain evidence="2">JCM 17688</strain>
    </source>
</reference>
<evidence type="ECO:0000313" key="2">
    <source>
        <dbReference type="Proteomes" id="UP001500635"/>
    </source>
</evidence>
<protein>
    <recommendedName>
        <fullName evidence="3">Secreted protein</fullName>
    </recommendedName>
</protein>
<comment type="caution">
    <text evidence="1">The sequence shown here is derived from an EMBL/GenBank/DDBJ whole genome shotgun (WGS) entry which is preliminary data.</text>
</comment>
<accession>A0ABP8KB01</accession>
<evidence type="ECO:0008006" key="3">
    <source>
        <dbReference type="Google" id="ProtNLM"/>
    </source>
</evidence>